<dbReference type="Proteomes" id="UP000475249">
    <property type="component" value="Unassembled WGS sequence"/>
</dbReference>
<dbReference type="SMART" id="SM00086">
    <property type="entry name" value="PAC"/>
    <property type="match status" value="3"/>
</dbReference>
<keyword evidence="9" id="KW-1185">Reference proteome</keyword>
<feature type="domain" description="Histidine kinase" evidence="6">
    <location>
        <begin position="384"/>
        <end position="597"/>
    </location>
</feature>
<evidence type="ECO:0000256" key="5">
    <source>
        <dbReference type="ARBA" id="ARBA00022777"/>
    </source>
</evidence>
<dbReference type="InterPro" id="IPR013656">
    <property type="entry name" value="PAS_4"/>
</dbReference>
<dbReference type="CDD" id="cd00130">
    <property type="entry name" value="PAS"/>
    <property type="match status" value="2"/>
</dbReference>
<name>A0A6L9EDD3_9FLAO</name>
<organism evidence="8 9">
    <name type="scientific">Poritiphilus flavus</name>
    <dbReference type="NCBI Taxonomy" id="2697053"/>
    <lineage>
        <taxon>Bacteria</taxon>
        <taxon>Pseudomonadati</taxon>
        <taxon>Bacteroidota</taxon>
        <taxon>Flavobacteriia</taxon>
        <taxon>Flavobacteriales</taxon>
        <taxon>Flavobacteriaceae</taxon>
        <taxon>Poritiphilus</taxon>
    </lineage>
</organism>
<feature type="domain" description="PAC" evidence="7">
    <location>
        <begin position="314"/>
        <end position="366"/>
    </location>
</feature>
<dbReference type="InterPro" id="IPR005467">
    <property type="entry name" value="His_kinase_dom"/>
</dbReference>
<keyword evidence="4" id="KW-0808">Transferase</keyword>
<dbReference type="InterPro" id="IPR003594">
    <property type="entry name" value="HATPase_dom"/>
</dbReference>
<dbReference type="InterPro" id="IPR036890">
    <property type="entry name" value="HATPase_C_sf"/>
</dbReference>
<dbReference type="NCBIfam" id="TIGR00229">
    <property type="entry name" value="sensory_box"/>
    <property type="match status" value="1"/>
</dbReference>
<comment type="caution">
    <text evidence="8">The sequence shown here is derived from an EMBL/GenBank/DDBJ whole genome shotgun (WGS) entry which is preliminary data.</text>
</comment>
<dbReference type="Pfam" id="PF02518">
    <property type="entry name" value="HATPase_c"/>
    <property type="match status" value="1"/>
</dbReference>
<dbReference type="InterPro" id="IPR035965">
    <property type="entry name" value="PAS-like_dom_sf"/>
</dbReference>
<dbReference type="InterPro" id="IPR001610">
    <property type="entry name" value="PAC"/>
</dbReference>
<feature type="domain" description="PAC" evidence="7">
    <location>
        <begin position="66"/>
        <end position="118"/>
    </location>
</feature>
<evidence type="ECO:0000313" key="9">
    <source>
        <dbReference type="Proteomes" id="UP000475249"/>
    </source>
</evidence>
<dbReference type="SMART" id="SM00387">
    <property type="entry name" value="HATPase_c"/>
    <property type="match status" value="1"/>
</dbReference>
<dbReference type="PANTHER" id="PTHR43304:SF1">
    <property type="entry name" value="PAC DOMAIN-CONTAINING PROTEIN"/>
    <property type="match status" value="1"/>
</dbReference>
<evidence type="ECO:0000259" key="6">
    <source>
        <dbReference type="PROSITE" id="PS50109"/>
    </source>
</evidence>
<dbReference type="RefSeq" id="WP_161435613.1">
    <property type="nucleotide sequence ID" value="NZ_WXYO01000005.1"/>
</dbReference>
<evidence type="ECO:0000259" key="7">
    <source>
        <dbReference type="PROSITE" id="PS50113"/>
    </source>
</evidence>
<dbReference type="AlphaFoldDB" id="A0A6L9EDD3"/>
<evidence type="ECO:0000256" key="1">
    <source>
        <dbReference type="ARBA" id="ARBA00000085"/>
    </source>
</evidence>
<dbReference type="SUPFAM" id="SSF55785">
    <property type="entry name" value="PYP-like sensor domain (PAS domain)"/>
    <property type="match status" value="3"/>
</dbReference>
<evidence type="ECO:0000256" key="3">
    <source>
        <dbReference type="ARBA" id="ARBA00022553"/>
    </source>
</evidence>
<dbReference type="InterPro" id="IPR000014">
    <property type="entry name" value="PAS"/>
</dbReference>
<dbReference type="PANTHER" id="PTHR43304">
    <property type="entry name" value="PHYTOCHROME-LIKE PROTEIN CPH1"/>
    <property type="match status" value="1"/>
</dbReference>
<sequence length="604" mass="69409">MIKDSPAAVSIVDTKMRFISHSEVWLKTFNIKDDDIEGKSFYDILPNTPPELRQIHAKALKGEPDSSNGTKFVSEEGHIRWLKWKINPWKNVHGSIGGLIMVMEDITEEKRKEELLIKAKSVARIGGWECDLVTNTIYWTDMTKQIHEVDMDFVPTLESGINFYKPGEHREKITQLVSEGISEGKPWDAELQIITAKGRELWVRAKGETEIVNGKCLRLYGTFQDIDEKKKVELKYQELSDRMAIATNASEIGIWDYDLVNNNLVWDDHMYRIYGVDKTAFTGVVEAWESCVHPEDKDRCNEELEMALRGDKEFKTEFRVLWPGEEVRYIRAESVVKRDEYGNPVRMIGTNWDITKEKLAEKKLKDLLDISSEQNKSLLNFAHIVSHNLRSHSSNLSMLSGFLSKEQDEDEKHHLLSMLEDATESLNETVKHLNEVVKLKTGASEKLKPVNLYNTLKTVEKNLGLMLKDQEANCIIDVAEDIFVKAIPAYLDSIFLNLFTNSLKYRSEERPLVLEIRSKMQEERVEVSFKDNGLGIDLQRHGNQIFGMYKTFHKHPDAKGIGLFITKNQVESMNGKIRVSSEVGVGTTFLLEFESTKTNQNEYH</sequence>
<dbReference type="InterPro" id="IPR052162">
    <property type="entry name" value="Sensor_kinase/Photoreceptor"/>
</dbReference>
<dbReference type="Gene3D" id="3.30.450.20">
    <property type="entry name" value="PAS domain"/>
    <property type="match status" value="3"/>
</dbReference>
<feature type="domain" description="PAC" evidence="7">
    <location>
        <begin position="187"/>
        <end position="238"/>
    </location>
</feature>
<protein>
    <recommendedName>
        <fullName evidence="2">histidine kinase</fullName>
        <ecNumber evidence="2">2.7.13.3</ecNumber>
    </recommendedName>
</protein>
<keyword evidence="5" id="KW-0418">Kinase</keyword>
<dbReference type="Pfam" id="PF08448">
    <property type="entry name" value="PAS_4"/>
    <property type="match status" value="1"/>
</dbReference>
<dbReference type="InterPro" id="IPR004358">
    <property type="entry name" value="Sig_transdc_His_kin-like_C"/>
</dbReference>
<dbReference type="EMBL" id="WXYO01000005">
    <property type="protein sequence ID" value="NAS12578.1"/>
    <property type="molecule type" value="Genomic_DNA"/>
</dbReference>
<dbReference type="SUPFAM" id="SSF55874">
    <property type="entry name" value="ATPase domain of HSP90 chaperone/DNA topoisomerase II/histidine kinase"/>
    <property type="match status" value="1"/>
</dbReference>
<evidence type="ECO:0000256" key="4">
    <source>
        <dbReference type="ARBA" id="ARBA00022679"/>
    </source>
</evidence>
<dbReference type="Gene3D" id="3.30.565.10">
    <property type="entry name" value="Histidine kinase-like ATPase, C-terminal domain"/>
    <property type="match status" value="1"/>
</dbReference>
<evidence type="ECO:0000313" key="8">
    <source>
        <dbReference type="EMBL" id="NAS12578.1"/>
    </source>
</evidence>
<dbReference type="EC" id="2.7.13.3" evidence="2"/>
<dbReference type="Pfam" id="PF08447">
    <property type="entry name" value="PAS_3"/>
    <property type="match status" value="1"/>
</dbReference>
<dbReference type="InterPro" id="IPR013655">
    <property type="entry name" value="PAS_fold_3"/>
</dbReference>
<accession>A0A6L9EDD3</accession>
<gene>
    <name evidence="8" type="ORF">GTQ38_11235</name>
</gene>
<dbReference type="PROSITE" id="PS50109">
    <property type="entry name" value="HIS_KIN"/>
    <property type="match status" value="1"/>
</dbReference>
<dbReference type="InterPro" id="IPR000700">
    <property type="entry name" value="PAS-assoc_C"/>
</dbReference>
<dbReference type="PROSITE" id="PS50113">
    <property type="entry name" value="PAC"/>
    <property type="match status" value="3"/>
</dbReference>
<dbReference type="GO" id="GO:0004673">
    <property type="term" value="F:protein histidine kinase activity"/>
    <property type="evidence" value="ECO:0007669"/>
    <property type="project" value="UniProtKB-EC"/>
</dbReference>
<proteinExistence type="predicted"/>
<comment type="catalytic activity">
    <reaction evidence="1">
        <text>ATP + protein L-histidine = ADP + protein N-phospho-L-histidine.</text>
        <dbReference type="EC" id="2.7.13.3"/>
    </reaction>
</comment>
<keyword evidence="3" id="KW-0597">Phosphoprotein</keyword>
<dbReference type="PRINTS" id="PR00344">
    <property type="entry name" value="BCTRLSENSOR"/>
</dbReference>
<reference evidence="8 9" key="1">
    <citation type="submission" date="2020-01" db="EMBL/GenBank/DDBJ databases">
        <title>Bacteria diversity of Porities sp.</title>
        <authorList>
            <person name="Wang G."/>
        </authorList>
    </citation>
    <scope>NUCLEOTIDE SEQUENCE [LARGE SCALE GENOMIC DNA]</scope>
    <source>
        <strain evidence="8 9">R33</strain>
    </source>
</reference>
<dbReference type="Gene3D" id="2.10.70.100">
    <property type="match status" value="2"/>
</dbReference>
<evidence type="ECO:0000256" key="2">
    <source>
        <dbReference type="ARBA" id="ARBA00012438"/>
    </source>
</evidence>